<dbReference type="STRING" id="1379903.ATO8_02395"/>
<dbReference type="Pfam" id="PF02475">
    <property type="entry name" value="TRM5-TYW2_MTfase"/>
    <property type="match status" value="1"/>
</dbReference>
<dbReference type="EMBL" id="AQQW01000001">
    <property type="protein sequence ID" value="ETW14720.1"/>
    <property type="molecule type" value="Genomic_DNA"/>
</dbReference>
<comment type="caution">
    <text evidence="4">The sequence shown here is derived from an EMBL/GenBank/DDBJ whole genome shotgun (WGS) entry which is preliminary data.</text>
</comment>
<proteinExistence type="predicted"/>
<feature type="domain" description="TRM5/TYW2-like methyltransferase" evidence="3">
    <location>
        <begin position="51"/>
        <end position="113"/>
    </location>
</feature>
<evidence type="ECO:0000313" key="5">
    <source>
        <dbReference type="Proteomes" id="UP000019063"/>
    </source>
</evidence>
<dbReference type="GO" id="GO:0008168">
    <property type="term" value="F:methyltransferase activity"/>
    <property type="evidence" value="ECO:0007669"/>
    <property type="project" value="UniProtKB-KW"/>
</dbReference>
<evidence type="ECO:0000313" key="4">
    <source>
        <dbReference type="EMBL" id="ETW14720.1"/>
    </source>
</evidence>
<evidence type="ECO:0000259" key="3">
    <source>
        <dbReference type="Pfam" id="PF02475"/>
    </source>
</evidence>
<name>W4HRR4_9RHOB</name>
<keyword evidence="5" id="KW-1185">Reference proteome</keyword>
<dbReference type="Gene3D" id="3.40.50.150">
    <property type="entry name" value="Vaccinia Virus protein VP39"/>
    <property type="match status" value="1"/>
</dbReference>
<organism evidence="4 5">
    <name type="scientific">Roseivivax marinus</name>
    <dbReference type="NCBI Taxonomy" id="1379903"/>
    <lineage>
        <taxon>Bacteria</taxon>
        <taxon>Pseudomonadati</taxon>
        <taxon>Pseudomonadota</taxon>
        <taxon>Alphaproteobacteria</taxon>
        <taxon>Rhodobacterales</taxon>
        <taxon>Roseobacteraceae</taxon>
        <taxon>Roseivivax</taxon>
    </lineage>
</organism>
<gene>
    <name evidence="4" type="ORF">ATO8_02395</name>
</gene>
<evidence type="ECO:0000256" key="2">
    <source>
        <dbReference type="ARBA" id="ARBA00022691"/>
    </source>
</evidence>
<reference evidence="4 5" key="1">
    <citation type="journal article" date="2014" name="Antonie Van Leeuwenhoek">
        <title>Roseivivax atlanticus sp. nov., isolated from surface seawater of the Atlantic Ocean.</title>
        <authorList>
            <person name="Li G."/>
            <person name="Lai Q."/>
            <person name="Liu X."/>
            <person name="Sun F."/>
            <person name="Shao Z."/>
        </authorList>
    </citation>
    <scope>NUCLEOTIDE SEQUENCE [LARGE SCALE GENOMIC DNA]</scope>
    <source>
        <strain evidence="4 5">22II-s10s</strain>
    </source>
</reference>
<keyword evidence="1 4" id="KW-0808">Transferase</keyword>
<dbReference type="RefSeq" id="WP_051487323.1">
    <property type="nucleotide sequence ID" value="NZ_AQQW01000001.1"/>
</dbReference>
<sequence length="241" mass="26260">MDATDPEAPDATTRKAPSPYLKSRGLLIPKDGNIVTGRIRGALRKEGYEGKEANAVLKLVTEGDVVLELGAGIGYMSTLIAKKTRAARVVSYEANPALLPFIRDLHAANEVTNAEVRNALLADGPGEPVPFYVRHNILASSMERDANDMPVERVEQVERHDAHAVLAELKPTVLVCDIEGAEAHLLPPLDLSCLRAAVIELHPQWIGQAGVQRVFDAFHRAGLTYFPKLSDAKVVTFKKGW</sequence>
<keyword evidence="2" id="KW-0949">S-adenosyl-L-methionine</keyword>
<dbReference type="AlphaFoldDB" id="W4HRR4"/>
<dbReference type="InterPro" id="IPR006342">
    <property type="entry name" value="FkbM_mtfrase"/>
</dbReference>
<dbReference type="PATRIC" id="fig|1317118.6.peg.496"/>
<evidence type="ECO:0000256" key="1">
    <source>
        <dbReference type="ARBA" id="ARBA00022679"/>
    </source>
</evidence>
<dbReference type="InterPro" id="IPR056743">
    <property type="entry name" value="TRM5-TYW2-like_MTfase"/>
</dbReference>
<dbReference type="SUPFAM" id="SSF53335">
    <property type="entry name" value="S-adenosyl-L-methionine-dependent methyltransferases"/>
    <property type="match status" value="1"/>
</dbReference>
<protein>
    <submittedName>
        <fullName evidence="4">FkbM family methyltransferase</fullName>
    </submittedName>
</protein>
<dbReference type="InterPro" id="IPR029063">
    <property type="entry name" value="SAM-dependent_MTases_sf"/>
</dbReference>
<keyword evidence="4" id="KW-0489">Methyltransferase</keyword>
<dbReference type="GO" id="GO:0032259">
    <property type="term" value="P:methylation"/>
    <property type="evidence" value="ECO:0007669"/>
    <property type="project" value="UniProtKB-KW"/>
</dbReference>
<dbReference type="eggNOG" id="COG2518">
    <property type="taxonomic scope" value="Bacteria"/>
</dbReference>
<dbReference type="CDD" id="cd02440">
    <property type="entry name" value="AdoMet_MTases"/>
    <property type="match status" value="1"/>
</dbReference>
<dbReference type="Proteomes" id="UP000019063">
    <property type="component" value="Unassembled WGS sequence"/>
</dbReference>
<dbReference type="NCBIfam" id="TIGR01444">
    <property type="entry name" value="fkbM_fam"/>
    <property type="match status" value="1"/>
</dbReference>
<accession>W4HRR4</accession>